<dbReference type="HAMAP" id="MF_01139">
    <property type="entry name" value="ISPT"/>
    <property type="match status" value="1"/>
</dbReference>
<dbReference type="KEGG" id="bci:BCI_0532"/>
<feature type="binding site" evidence="2">
    <location>
        <begin position="70"/>
        <end position="72"/>
    </location>
    <ligand>
        <name>substrate</name>
    </ligand>
</feature>
<dbReference type="GO" id="GO:0008834">
    <property type="term" value="F:ditrans,polycis-undecaprenyl-diphosphate synthase [(2E,6E)-farnesyl-diphosphate specific] activity"/>
    <property type="evidence" value="ECO:0007669"/>
    <property type="project" value="UniProtKB-UniRule"/>
</dbReference>
<dbReference type="GO" id="GO:0000287">
    <property type="term" value="F:magnesium ion binding"/>
    <property type="evidence" value="ECO:0007669"/>
    <property type="project" value="UniProtKB-UniRule"/>
</dbReference>
<keyword evidence="2" id="KW-0573">Peptidoglycan synthesis</keyword>
<dbReference type="FunFam" id="3.40.1180.10:FF:000001">
    <property type="entry name" value="(2E,6E)-farnesyl-diphosphate-specific ditrans,polycis-undecaprenyl-diphosphate synthase"/>
    <property type="match status" value="1"/>
</dbReference>
<keyword evidence="2" id="KW-0133">Cell shape</keyword>
<feature type="binding site" evidence="2">
    <location>
        <begin position="199"/>
        <end position="201"/>
    </location>
    <ligand>
        <name>substrate</name>
    </ligand>
</feature>
<dbReference type="OrthoDB" id="4191603at2"/>
<dbReference type="Pfam" id="PF01255">
    <property type="entry name" value="Prenyltransf"/>
    <property type="match status" value="1"/>
</dbReference>
<gene>
    <name evidence="2 3" type="primary">uppS</name>
    <name evidence="3" type="ordered locus">BCI_0532</name>
</gene>
<keyword evidence="1 2" id="KW-0808">Transferase</keyword>
<dbReference type="PANTHER" id="PTHR10291:SF0">
    <property type="entry name" value="DEHYDRODOLICHYL DIPHOSPHATE SYNTHASE 2"/>
    <property type="match status" value="1"/>
</dbReference>
<dbReference type="EMBL" id="CP000238">
    <property type="protein sequence ID" value="ABF13973.1"/>
    <property type="molecule type" value="Genomic_DNA"/>
</dbReference>
<dbReference type="Proteomes" id="UP000002427">
    <property type="component" value="Chromosome"/>
</dbReference>
<sequence length="253" mass="29353">MILKENQQHNKQHAISPQHVAIIMDGNGRWAKKQSKLPIFGHQAGVKSVRRAISFAVQHKLKALTLYAFSRENWHRPVQDVSALMELFIRLLDSKINILHKHNICLNIIGDIDRFSFRLQELICRAETLTSKNDGLNLNIAANYSGRWDIIKSVKKIAIKIQQGMLRPDQINEEILSRYICMNKLAPVDLVIRTGGEQRISNFLLWQIAYAELFFTKVLWPDFNDIVFESALNAFAQRERRFGRTKPDNYRDT</sequence>
<dbReference type="GO" id="GO:0016094">
    <property type="term" value="P:polyprenol biosynthetic process"/>
    <property type="evidence" value="ECO:0007669"/>
    <property type="project" value="TreeGrafter"/>
</dbReference>
<accession>Q1LSV2</accession>
<feature type="binding site" evidence="2">
    <location>
        <position position="212"/>
    </location>
    <ligand>
        <name>Mg(2+)</name>
        <dbReference type="ChEBI" id="CHEBI:18420"/>
    </ligand>
</feature>
<dbReference type="InterPro" id="IPR001441">
    <property type="entry name" value="UPP_synth-like"/>
</dbReference>
<protein>
    <recommendedName>
        <fullName evidence="2">Ditrans,polycis-undecaprenyl-diphosphate synthase ((2E,6E)-farnesyl-diphosphate specific)</fullName>
        <ecNumber evidence="2">2.5.1.31</ecNumber>
    </recommendedName>
    <alternativeName>
        <fullName evidence="2">Ditrans,polycis-undecaprenylcistransferase</fullName>
    </alternativeName>
    <alternativeName>
        <fullName evidence="2">Undecaprenyl diphosphate synthase</fullName>
        <shortName evidence="2">UDS</shortName>
    </alternativeName>
    <alternativeName>
        <fullName evidence="2">Undecaprenyl pyrophosphate synthase</fullName>
        <shortName evidence="2">UPP synthase</shortName>
    </alternativeName>
</protein>
<feature type="active site" description="Proton acceptor" evidence="2">
    <location>
        <position position="73"/>
    </location>
</feature>
<dbReference type="NCBIfam" id="TIGR00055">
    <property type="entry name" value="uppS"/>
    <property type="match status" value="1"/>
</dbReference>
<comment type="cofactor">
    <cofactor evidence="2">
        <name>Mg(2+)</name>
        <dbReference type="ChEBI" id="CHEBI:18420"/>
    </cofactor>
    <text evidence="2">Binds 2 magnesium ions per subunit.</text>
</comment>
<evidence type="ECO:0000256" key="2">
    <source>
        <dbReference type="HAMAP-Rule" id="MF_01139"/>
    </source>
</evidence>
<organism evidence="3 4">
    <name type="scientific">Baumannia cicadellinicola subsp. Homalodisca coagulata</name>
    <dbReference type="NCBI Taxonomy" id="374463"/>
    <lineage>
        <taxon>Bacteria</taxon>
        <taxon>Pseudomonadati</taxon>
        <taxon>Pseudomonadota</taxon>
        <taxon>Gammaproteobacteria</taxon>
        <taxon>Candidatus Palibaumannia</taxon>
    </lineage>
</organism>
<evidence type="ECO:0000313" key="4">
    <source>
        <dbReference type="Proteomes" id="UP000002427"/>
    </source>
</evidence>
<proteinExistence type="inferred from homology"/>
<feature type="binding site" evidence="2">
    <location>
        <begin position="26"/>
        <end position="29"/>
    </location>
    <ligand>
        <name>substrate</name>
    </ligand>
</feature>
<dbReference type="GO" id="GO:0008360">
    <property type="term" value="P:regulation of cell shape"/>
    <property type="evidence" value="ECO:0007669"/>
    <property type="project" value="UniProtKB-KW"/>
</dbReference>
<dbReference type="InterPro" id="IPR036424">
    <property type="entry name" value="UPP_synth-like_sf"/>
</dbReference>
<evidence type="ECO:0000313" key="3">
    <source>
        <dbReference type="EMBL" id="ABF13973.1"/>
    </source>
</evidence>
<feature type="binding site" evidence="2">
    <location>
        <position position="42"/>
    </location>
    <ligand>
        <name>substrate</name>
    </ligand>
</feature>
<reference evidence="3 4" key="1">
    <citation type="journal article" date="2006" name="PLoS Biol.">
        <title>Metabolic complementarity and genomics of the dual bacterial symbiosis of sharpshooters.</title>
        <authorList>
            <person name="Wu D."/>
            <person name="Daugherty S.C."/>
            <person name="Van Aken S.E."/>
            <person name="Pai G.H."/>
            <person name="Watkins K.L."/>
            <person name="Khouri H."/>
            <person name="Tallon L.J."/>
            <person name="Zaborsky J.M."/>
            <person name="Dunbar H.E."/>
            <person name="Tran P.L."/>
            <person name="Moran N.A."/>
            <person name="Eisen J.A."/>
        </authorList>
    </citation>
    <scope>NUCLEOTIDE SEQUENCE [LARGE SCALE GENOMIC DNA]</scope>
    <source>
        <strain evidence="3">Hc</strain>
    </source>
</reference>
<feature type="binding site" evidence="2">
    <location>
        <position position="76"/>
    </location>
    <ligand>
        <name>substrate</name>
    </ligand>
</feature>
<feature type="binding site" evidence="2">
    <location>
        <position position="30"/>
    </location>
    <ligand>
        <name>substrate</name>
    </ligand>
</feature>
<comment type="catalytic activity">
    <reaction evidence="2">
        <text>8 isopentenyl diphosphate + (2E,6E)-farnesyl diphosphate = di-trans,octa-cis-undecaprenyl diphosphate + 8 diphosphate</text>
        <dbReference type="Rhea" id="RHEA:27551"/>
        <dbReference type="ChEBI" id="CHEBI:33019"/>
        <dbReference type="ChEBI" id="CHEBI:58405"/>
        <dbReference type="ChEBI" id="CHEBI:128769"/>
        <dbReference type="ChEBI" id="CHEBI:175763"/>
        <dbReference type="EC" id="2.5.1.31"/>
    </reaction>
</comment>
<comment type="similarity">
    <text evidence="2">Belongs to the UPP synthase family.</text>
</comment>
<comment type="caution">
    <text evidence="2">Lacks conserved residue(s) required for the propagation of feature annotation.</text>
</comment>
<keyword evidence="2" id="KW-0460">Magnesium</keyword>
<name>Q1LSV2_BAUCH</name>
<dbReference type="GO" id="GO:0009252">
    <property type="term" value="P:peptidoglycan biosynthetic process"/>
    <property type="evidence" value="ECO:0007669"/>
    <property type="project" value="UniProtKB-UniRule"/>
</dbReference>
<comment type="function">
    <text evidence="2">Catalyzes the sequential condensation of isopentenyl diphosphate (IPP) with (2E,6E)-farnesyl diphosphate (E,E-FPP) to yield (2Z,6Z,10Z,14Z,18Z,22Z,26Z,30Z,34E,38E)-undecaprenyl diphosphate (di-trans,octa-cis-UPP). UPP is the precursor of glycosyl carrier lipid in the biosynthesis of bacterial cell wall polysaccharide components such as peptidoglycan and lipopolysaccharide.</text>
</comment>
<dbReference type="PANTHER" id="PTHR10291">
    <property type="entry name" value="DEHYDRODOLICHYL DIPHOSPHATE SYNTHASE FAMILY MEMBER"/>
    <property type="match status" value="1"/>
</dbReference>
<dbReference type="Gene3D" id="3.40.1180.10">
    <property type="entry name" value="Decaprenyl diphosphate synthase-like"/>
    <property type="match status" value="1"/>
</dbReference>
<feature type="binding site" evidence="2">
    <location>
        <position position="25"/>
    </location>
    <ligand>
        <name>Mg(2+)</name>
        <dbReference type="ChEBI" id="CHEBI:18420"/>
    </ligand>
</feature>
<keyword evidence="4" id="KW-1185">Reference proteome</keyword>
<keyword evidence="2" id="KW-0479">Metal-binding</keyword>
<dbReference type="HOGENOM" id="CLU_038505_1_1_6"/>
<dbReference type="CDD" id="cd00475">
    <property type="entry name" value="Cis_IPPS"/>
    <property type="match status" value="1"/>
</dbReference>
<feature type="binding site" evidence="2">
    <location>
        <position position="193"/>
    </location>
    <ligand>
        <name>substrate</name>
    </ligand>
</feature>
<dbReference type="GO" id="GO:0071555">
    <property type="term" value="P:cell wall organization"/>
    <property type="evidence" value="ECO:0007669"/>
    <property type="project" value="UniProtKB-KW"/>
</dbReference>
<dbReference type="GO" id="GO:0005829">
    <property type="term" value="C:cytosol"/>
    <property type="evidence" value="ECO:0007669"/>
    <property type="project" value="TreeGrafter"/>
</dbReference>
<feature type="active site" evidence="2">
    <location>
        <position position="25"/>
    </location>
</feature>
<dbReference type="SUPFAM" id="SSF64005">
    <property type="entry name" value="Undecaprenyl diphosphate synthase"/>
    <property type="match status" value="1"/>
</dbReference>
<dbReference type="EC" id="2.5.1.31" evidence="2"/>
<dbReference type="RefSeq" id="WP_011520695.1">
    <property type="nucleotide sequence ID" value="NC_007984.1"/>
</dbReference>
<feature type="binding site" evidence="2">
    <location>
        <position position="74"/>
    </location>
    <ligand>
        <name>substrate</name>
    </ligand>
</feature>
<dbReference type="InterPro" id="IPR018520">
    <property type="entry name" value="UPP_synth-like_CS"/>
</dbReference>
<dbReference type="AlphaFoldDB" id="Q1LSV2"/>
<comment type="subunit">
    <text evidence="2">Homodimer.</text>
</comment>
<dbReference type="PROSITE" id="PS01066">
    <property type="entry name" value="UPP_SYNTHASE"/>
    <property type="match status" value="1"/>
</dbReference>
<keyword evidence="2" id="KW-0961">Cell wall biogenesis/degradation</keyword>
<dbReference type="STRING" id="374463.BCI_0532"/>
<evidence type="ECO:0000256" key="1">
    <source>
        <dbReference type="ARBA" id="ARBA00022679"/>
    </source>
</evidence>